<evidence type="ECO:0000256" key="3">
    <source>
        <dbReference type="ARBA" id="ARBA00019905"/>
    </source>
</evidence>
<evidence type="ECO:0000256" key="6">
    <source>
        <dbReference type="RuleBase" id="RU361180"/>
    </source>
</evidence>
<dbReference type="PROSITE" id="PS00928">
    <property type="entry name" value="TREHALASE_2"/>
    <property type="match status" value="1"/>
</dbReference>
<dbReference type="SUPFAM" id="SSF48208">
    <property type="entry name" value="Six-hairpin glycosidases"/>
    <property type="match status" value="1"/>
</dbReference>
<dbReference type="GO" id="GO:0005993">
    <property type="term" value="P:trehalose catabolic process"/>
    <property type="evidence" value="ECO:0007669"/>
    <property type="project" value="TreeGrafter"/>
</dbReference>
<dbReference type="GO" id="GO:0004555">
    <property type="term" value="F:alpha,alpha-trehalase activity"/>
    <property type="evidence" value="ECO:0007669"/>
    <property type="project" value="UniProtKB-EC"/>
</dbReference>
<keyword evidence="7" id="KW-0472">Membrane</keyword>
<protein>
    <recommendedName>
        <fullName evidence="3 6">Trehalase</fullName>
        <ecNumber evidence="2 6">3.2.1.28</ecNumber>
    </recommendedName>
    <alternativeName>
        <fullName evidence="6">Alpha-trehalose glucohydrolase</fullName>
    </alternativeName>
</protein>
<dbReference type="InterPro" id="IPR001661">
    <property type="entry name" value="Glyco_hydro_37"/>
</dbReference>
<dbReference type="PANTHER" id="PTHR23403">
    <property type="entry name" value="TREHALASE"/>
    <property type="match status" value="1"/>
</dbReference>
<keyword evidence="5 6" id="KW-0326">Glycosidase</keyword>
<proteinExistence type="inferred from homology"/>
<evidence type="ECO:0000313" key="9">
    <source>
        <dbReference type="WBParaSite" id="Csp11.Scaffold630.g22077.t1"/>
    </source>
</evidence>
<evidence type="ECO:0000313" key="8">
    <source>
        <dbReference type="Proteomes" id="UP000095282"/>
    </source>
</evidence>
<evidence type="ECO:0000256" key="7">
    <source>
        <dbReference type="SAM" id="Phobius"/>
    </source>
</evidence>
<dbReference type="EC" id="3.2.1.28" evidence="2 6"/>
<comment type="similarity">
    <text evidence="1 6">Belongs to the glycosyl hydrolase 37 family.</text>
</comment>
<accession>A0A1I7V3P5</accession>
<dbReference type="AlphaFoldDB" id="A0A1I7V3P5"/>
<organism evidence="8 9">
    <name type="scientific">Caenorhabditis tropicalis</name>
    <dbReference type="NCBI Taxonomy" id="1561998"/>
    <lineage>
        <taxon>Eukaryota</taxon>
        <taxon>Metazoa</taxon>
        <taxon>Ecdysozoa</taxon>
        <taxon>Nematoda</taxon>
        <taxon>Chromadorea</taxon>
        <taxon>Rhabditida</taxon>
        <taxon>Rhabditina</taxon>
        <taxon>Rhabditomorpha</taxon>
        <taxon>Rhabditoidea</taxon>
        <taxon>Rhabditidae</taxon>
        <taxon>Peloderinae</taxon>
        <taxon>Caenorhabditis</taxon>
    </lineage>
</organism>
<dbReference type="STRING" id="1561998.A0A1I7V3P5"/>
<feature type="transmembrane region" description="Helical" evidence="7">
    <location>
        <begin position="381"/>
        <end position="402"/>
    </location>
</feature>
<evidence type="ECO:0000256" key="1">
    <source>
        <dbReference type="ARBA" id="ARBA00005615"/>
    </source>
</evidence>
<dbReference type="PRINTS" id="PR00744">
    <property type="entry name" value="GLHYDRLASE37"/>
</dbReference>
<comment type="catalytic activity">
    <reaction evidence="6">
        <text>alpha,alpha-trehalose + H2O = alpha-D-glucose + beta-D-glucose</text>
        <dbReference type="Rhea" id="RHEA:32675"/>
        <dbReference type="ChEBI" id="CHEBI:15377"/>
        <dbReference type="ChEBI" id="CHEBI:15903"/>
        <dbReference type="ChEBI" id="CHEBI:16551"/>
        <dbReference type="ChEBI" id="CHEBI:17925"/>
        <dbReference type="EC" id="3.2.1.28"/>
    </reaction>
</comment>
<dbReference type="Proteomes" id="UP000095282">
    <property type="component" value="Unplaced"/>
</dbReference>
<evidence type="ECO:0000256" key="4">
    <source>
        <dbReference type="ARBA" id="ARBA00022801"/>
    </source>
</evidence>
<dbReference type="eggNOG" id="KOG0602">
    <property type="taxonomic scope" value="Eukaryota"/>
</dbReference>
<dbReference type="Gene3D" id="1.50.10.10">
    <property type="match status" value="1"/>
</dbReference>
<keyword evidence="7" id="KW-0812">Transmembrane</keyword>
<dbReference type="PANTHER" id="PTHR23403:SF3">
    <property type="entry name" value="TREHALASE"/>
    <property type="match status" value="1"/>
</dbReference>
<dbReference type="InterPro" id="IPR018232">
    <property type="entry name" value="Glyco_hydro_37_CS"/>
</dbReference>
<name>A0A1I7V3P5_9PELO</name>
<dbReference type="InterPro" id="IPR008928">
    <property type="entry name" value="6-hairpin_glycosidase_sf"/>
</dbReference>
<dbReference type="WBParaSite" id="Csp11.Scaffold630.g22077.t1">
    <property type="protein sequence ID" value="Csp11.Scaffold630.g22077.t1"/>
    <property type="gene ID" value="Csp11.Scaffold630.g22077"/>
</dbReference>
<reference evidence="9" key="1">
    <citation type="submission" date="2016-11" db="UniProtKB">
        <authorList>
            <consortium name="WormBaseParasite"/>
        </authorList>
    </citation>
    <scope>IDENTIFICATION</scope>
</reference>
<evidence type="ECO:0000256" key="5">
    <source>
        <dbReference type="ARBA" id="ARBA00023295"/>
    </source>
</evidence>
<dbReference type="InterPro" id="IPR012341">
    <property type="entry name" value="6hp_glycosidase-like_sf"/>
</dbReference>
<keyword evidence="7" id="KW-1133">Transmembrane helix</keyword>
<sequence length="427" mass="49013">MHDTTKGIIENFSSLVATLGYIPNSGNLQLTRRSQPPLFPHMVWEYTKSTGIYDRKWFESMETEMKFWETNRSISFDNHQLFVYRTLSNCPRPENFLGDYNMGMRTPNPSSVWRAISSACESGWDFSSRWMDQNSTADLSSIHTDRIIPVDLNTIIANNYRYMASYSDHFGLFDKSARYREKFEKLKEAIQSVLWDEGAGAWFDYDLTTQKKNLNFYPSNVYPLLIPGFETHADRVADYMKVSGALNYTGGIPSSLLAHSTQQWDYPNVWAPNQHFLVQSFLSSNNSFLRDIARRQMESFIDTVHNGLYNPMKGFDEGIWEKYDGRSRIGAPGRGGEYVAQEGFGWTNGAVLDFIWILNQYQERSDRSQPVQLNNTQQSSLIYAVVGFCVLLAIIMVFKGIIRPKSMQQLDEAGALLLGDEDDQDEL</sequence>
<keyword evidence="4 6" id="KW-0378">Hydrolase</keyword>
<evidence type="ECO:0000256" key="2">
    <source>
        <dbReference type="ARBA" id="ARBA00012757"/>
    </source>
</evidence>
<dbReference type="Pfam" id="PF01204">
    <property type="entry name" value="Trehalase"/>
    <property type="match status" value="1"/>
</dbReference>
<keyword evidence="8" id="KW-1185">Reference proteome</keyword>